<comment type="subcellular location">
    <subcellularLocation>
        <location evidence="1">Membrane</location>
        <topology evidence="1">Multi-pass membrane protein</topology>
    </subcellularLocation>
</comment>
<keyword evidence="4 7" id="KW-1133">Transmembrane helix</keyword>
<evidence type="ECO:0000313" key="9">
    <source>
        <dbReference type="EMBL" id="KAF6214808.1"/>
    </source>
</evidence>
<evidence type="ECO:0000256" key="7">
    <source>
        <dbReference type="SAM" id="Phobius"/>
    </source>
</evidence>
<keyword evidence="10" id="KW-1185">Reference proteome</keyword>
<dbReference type="GO" id="GO:0005886">
    <property type="term" value="C:plasma membrane"/>
    <property type="evidence" value="ECO:0007669"/>
    <property type="project" value="InterPro"/>
</dbReference>
<evidence type="ECO:0000259" key="8">
    <source>
        <dbReference type="Pfam" id="PF07810"/>
    </source>
</evidence>
<gene>
    <name evidence="9" type="ORF">GE061_009551</name>
</gene>
<dbReference type="Pfam" id="PF07810">
    <property type="entry name" value="TMC"/>
    <property type="match status" value="1"/>
</dbReference>
<organism evidence="9 10">
    <name type="scientific">Apolygus lucorum</name>
    <name type="common">Small green plant bug</name>
    <name type="synonym">Lygocoris lucorum</name>
    <dbReference type="NCBI Taxonomy" id="248454"/>
    <lineage>
        <taxon>Eukaryota</taxon>
        <taxon>Metazoa</taxon>
        <taxon>Ecdysozoa</taxon>
        <taxon>Arthropoda</taxon>
        <taxon>Hexapoda</taxon>
        <taxon>Insecta</taxon>
        <taxon>Pterygota</taxon>
        <taxon>Neoptera</taxon>
        <taxon>Paraneoptera</taxon>
        <taxon>Hemiptera</taxon>
        <taxon>Heteroptera</taxon>
        <taxon>Panheteroptera</taxon>
        <taxon>Cimicomorpha</taxon>
        <taxon>Miridae</taxon>
        <taxon>Mirini</taxon>
        <taxon>Apolygus</taxon>
    </lineage>
</organism>
<sequence>MHIRSILAPSTDPLDNLAVMADKVFELSPPHHQVQALSAPDITGDRLSRLETHIAQLTASVAALQTSRQPRGRSDSHNFRASGPLVTDAATTDATSGDTHATDRIGAEWSPGSEMSGGERKKRAARGTGWEEAGGEFYQESYPGAELDLEALPRDPHYFATLLPSKQTRAATTRKPSKVDNKATYRRRTSTRQRNTNTMGQHTMPNDTHVAMMPDLSENLANEETTWEEMMLIKAMPVTMAQKKEIKAKLLSADTFRMQGMRRLKWRRRKLWEYLKVRWKELHKKLELWRGSFQNIEGRFGPAVTSFFVFIKWLMLLNLSTAILIVCFVVLPAILIDERDEECLPSNTTTTSIPCCSQLYSTNSSFTMPSIFEVLEGTGWLERTHLFYGAYPYNVLQDEFVFYDLPVAYMATFMVVFGLCFCAILKGGSSGFKERLIEAEGQYYKFCSLVFSGWDFCIHSDKGASSKHKALFMEMKEWIDEERREDDKKNRTRDEFCRMLLVRISVNTLAKLIFVAASSLLYFIIQLSQSELQNDISEEYRLLMEYTPSLCIVTLNIVVPNILHYLVSLEGYSPIITIRLTLVRNLVSRFSVILVLLSSIYSQVNCGLGPDDACVSRSCRSPLCWETYAAQQIYKLILLETITQIAITFLINFPRMLMAKHVRCKLARFLGLQEFDIPKHLVDIVYLQFLIWLGSFFMPLLPAIGTLLIFFMFYLKKFSCLVNSLPSATTVYRVSKSRSMYLLVLLSAFLSVIALMGFTAMSIQPSKSCGPFRGLSTSWSLVEITYGNFPAWFRNIVAVITSSSVAFPSLIILLLLFYYYYILTRENRQMVLVLKKQLVLEGHDKQFLLNRLSAFIKQHQERHKAARSIDPPPANSA</sequence>
<evidence type="ECO:0000256" key="2">
    <source>
        <dbReference type="ARBA" id="ARBA00006510"/>
    </source>
</evidence>
<feature type="transmembrane region" description="Helical" evidence="7">
    <location>
        <begin position="741"/>
        <end position="763"/>
    </location>
</feature>
<feature type="transmembrane region" description="Helical" evidence="7">
    <location>
        <begin position="407"/>
        <end position="425"/>
    </location>
</feature>
<accession>A0A8S9Y2K3</accession>
<evidence type="ECO:0000313" key="10">
    <source>
        <dbReference type="Proteomes" id="UP000466442"/>
    </source>
</evidence>
<feature type="compositionally biased region" description="Low complexity" evidence="6">
    <location>
        <begin position="87"/>
        <end position="99"/>
    </location>
</feature>
<evidence type="ECO:0000256" key="4">
    <source>
        <dbReference type="ARBA" id="ARBA00022989"/>
    </source>
</evidence>
<reference evidence="9" key="1">
    <citation type="journal article" date="2021" name="Mol. Ecol. Resour.">
        <title>Apolygus lucorum genome provides insights into omnivorousness and mesophyll feeding.</title>
        <authorList>
            <person name="Liu Y."/>
            <person name="Liu H."/>
            <person name="Wang H."/>
            <person name="Huang T."/>
            <person name="Liu B."/>
            <person name="Yang B."/>
            <person name="Yin L."/>
            <person name="Li B."/>
            <person name="Zhang Y."/>
            <person name="Zhang S."/>
            <person name="Jiang F."/>
            <person name="Zhang X."/>
            <person name="Ren Y."/>
            <person name="Wang B."/>
            <person name="Wang S."/>
            <person name="Lu Y."/>
            <person name="Wu K."/>
            <person name="Fan W."/>
            <person name="Wang G."/>
        </authorList>
    </citation>
    <scope>NUCLEOTIDE SEQUENCE</scope>
    <source>
        <strain evidence="9">12Hb</strain>
    </source>
</reference>
<feature type="transmembrane region" description="Helical" evidence="7">
    <location>
        <begin position="689"/>
        <end position="715"/>
    </location>
</feature>
<feature type="region of interest" description="Disordered" evidence="6">
    <location>
        <begin position="64"/>
        <end position="120"/>
    </location>
</feature>
<feature type="transmembrane region" description="Helical" evidence="7">
    <location>
        <begin position="313"/>
        <end position="336"/>
    </location>
</feature>
<dbReference type="OrthoDB" id="1936208at2759"/>
<keyword evidence="3 7" id="KW-0812">Transmembrane</keyword>
<evidence type="ECO:0000256" key="5">
    <source>
        <dbReference type="ARBA" id="ARBA00023136"/>
    </source>
</evidence>
<feature type="transmembrane region" description="Helical" evidence="7">
    <location>
        <begin position="545"/>
        <end position="566"/>
    </location>
</feature>
<keyword evidence="5 7" id="KW-0472">Membrane</keyword>
<feature type="region of interest" description="Disordered" evidence="6">
    <location>
        <begin position="167"/>
        <end position="207"/>
    </location>
</feature>
<dbReference type="InterPro" id="IPR038900">
    <property type="entry name" value="TMC"/>
</dbReference>
<comment type="similarity">
    <text evidence="2">Belongs to the TMC family.</text>
</comment>
<evidence type="ECO:0000256" key="3">
    <source>
        <dbReference type="ARBA" id="ARBA00022692"/>
    </source>
</evidence>
<dbReference type="PANTHER" id="PTHR23302">
    <property type="entry name" value="TRANSMEMBRANE CHANNEL-RELATED"/>
    <property type="match status" value="1"/>
</dbReference>
<feature type="transmembrane region" description="Helical" evidence="7">
    <location>
        <begin position="796"/>
        <end position="821"/>
    </location>
</feature>
<evidence type="ECO:0000256" key="6">
    <source>
        <dbReference type="SAM" id="MobiDB-lite"/>
    </source>
</evidence>
<name>A0A8S9Y2K3_APOLU</name>
<comment type="caution">
    <text evidence="9">The sequence shown here is derived from an EMBL/GenBank/DDBJ whole genome shotgun (WGS) entry which is preliminary data.</text>
</comment>
<protein>
    <recommendedName>
        <fullName evidence="8">TMC domain-containing protein</fullName>
    </recommendedName>
</protein>
<dbReference type="PANTHER" id="PTHR23302:SF24">
    <property type="entry name" value="TMC DOMAIN-CONTAINING PROTEIN"/>
    <property type="match status" value="1"/>
</dbReference>
<proteinExistence type="inferred from homology"/>
<evidence type="ECO:0000256" key="1">
    <source>
        <dbReference type="ARBA" id="ARBA00004141"/>
    </source>
</evidence>
<feature type="domain" description="TMC" evidence="8">
    <location>
        <begin position="624"/>
        <end position="734"/>
    </location>
</feature>
<dbReference type="InterPro" id="IPR012496">
    <property type="entry name" value="TMC_dom"/>
</dbReference>
<dbReference type="AlphaFoldDB" id="A0A8S9Y2K3"/>
<dbReference type="GO" id="GO:0008381">
    <property type="term" value="F:mechanosensitive monoatomic ion channel activity"/>
    <property type="evidence" value="ECO:0007669"/>
    <property type="project" value="TreeGrafter"/>
</dbReference>
<feature type="transmembrane region" description="Helical" evidence="7">
    <location>
        <begin position="500"/>
        <end position="525"/>
    </location>
</feature>
<dbReference type="Proteomes" id="UP000466442">
    <property type="component" value="Unassembled WGS sequence"/>
</dbReference>
<dbReference type="EMBL" id="WIXP02000002">
    <property type="protein sequence ID" value="KAF6214808.1"/>
    <property type="molecule type" value="Genomic_DNA"/>
</dbReference>